<dbReference type="AlphaFoldDB" id="A0A3N4V7V7"/>
<dbReference type="OrthoDB" id="6001562at2"/>
<dbReference type="RefSeq" id="WP_123771008.1">
    <property type="nucleotide sequence ID" value="NZ_RKQN01000004.1"/>
</dbReference>
<feature type="region of interest" description="Disordered" evidence="1">
    <location>
        <begin position="104"/>
        <end position="138"/>
    </location>
</feature>
<evidence type="ECO:0000256" key="2">
    <source>
        <dbReference type="SAM" id="Phobius"/>
    </source>
</evidence>
<protein>
    <submittedName>
        <fullName evidence="3">Uncharacterized protein</fullName>
    </submittedName>
</protein>
<evidence type="ECO:0000256" key="1">
    <source>
        <dbReference type="SAM" id="MobiDB-lite"/>
    </source>
</evidence>
<dbReference type="EMBL" id="RKQN01000004">
    <property type="protein sequence ID" value="RPE75791.1"/>
    <property type="molecule type" value="Genomic_DNA"/>
</dbReference>
<name>A0A3N4V7V7_9GAMM</name>
<evidence type="ECO:0000313" key="3">
    <source>
        <dbReference type="EMBL" id="RPE75791.1"/>
    </source>
</evidence>
<dbReference type="Proteomes" id="UP000269708">
    <property type="component" value="Unassembled WGS sequence"/>
</dbReference>
<keyword evidence="2" id="KW-0812">Transmembrane</keyword>
<keyword evidence="2" id="KW-1133">Transmembrane helix</keyword>
<comment type="caution">
    <text evidence="3">The sequence shown here is derived from an EMBL/GenBank/DDBJ whole genome shotgun (WGS) entry which is preliminary data.</text>
</comment>
<accession>A0A3N4V7V7</accession>
<organism evidence="3 4">
    <name type="scientific">Vulcaniibacterium tengchongense</name>
    <dbReference type="NCBI Taxonomy" id="1273429"/>
    <lineage>
        <taxon>Bacteria</taxon>
        <taxon>Pseudomonadati</taxon>
        <taxon>Pseudomonadota</taxon>
        <taxon>Gammaproteobacteria</taxon>
        <taxon>Lysobacterales</taxon>
        <taxon>Lysobacteraceae</taxon>
        <taxon>Vulcaniibacterium</taxon>
    </lineage>
</organism>
<evidence type="ECO:0000313" key="4">
    <source>
        <dbReference type="Proteomes" id="UP000269708"/>
    </source>
</evidence>
<keyword evidence="2" id="KW-0472">Membrane</keyword>
<reference evidence="3 4" key="1">
    <citation type="submission" date="2018-11" db="EMBL/GenBank/DDBJ databases">
        <title>Genomic Encyclopedia of Type Strains, Phase IV (KMG-IV): sequencing the most valuable type-strain genomes for metagenomic binning, comparative biology and taxonomic classification.</title>
        <authorList>
            <person name="Goeker M."/>
        </authorList>
    </citation>
    <scope>NUCLEOTIDE SEQUENCE [LARGE SCALE GENOMIC DNA]</scope>
    <source>
        <strain evidence="3 4">DSM 25623</strain>
    </source>
</reference>
<keyword evidence="4" id="KW-1185">Reference proteome</keyword>
<gene>
    <name evidence="3" type="ORF">EDC50_2686</name>
</gene>
<feature type="compositionally biased region" description="Low complexity" evidence="1">
    <location>
        <begin position="115"/>
        <end position="138"/>
    </location>
</feature>
<feature type="transmembrane region" description="Helical" evidence="2">
    <location>
        <begin position="12"/>
        <end position="31"/>
    </location>
</feature>
<sequence length="138" mass="14641">MKESRFLHKVKFYFWALLFACYSVAAAGVMIDVLENGDYAHLSQVAVTTVESSPEVRMSSAAQIAAVFRAQSGAPFSTLPPGSTFKVVWPDGSSEYVTVVNPAASDGVEPIPGSQRTAEQNRAEAAAKAAEAALSAQR</sequence>
<proteinExistence type="predicted"/>